<keyword evidence="5 6" id="KW-0472">Membrane</keyword>
<comment type="subcellular location">
    <subcellularLocation>
        <location evidence="6">Membrane</location>
        <topology evidence="6">Multi-pass membrane protein</topology>
    </subcellularLocation>
</comment>
<evidence type="ECO:0000256" key="2">
    <source>
        <dbReference type="ARBA" id="ARBA00022692"/>
    </source>
</evidence>
<evidence type="ECO:0000256" key="4">
    <source>
        <dbReference type="ARBA" id="ARBA00022989"/>
    </source>
</evidence>
<dbReference type="AlphaFoldDB" id="A0AAV9K1P6"/>
<accession>A0AAV9K1P6</accession>
<dbReference type="GO" id="GO:0005886">
    <property type="term" value="C:plasma membrane"/>
    <property type="evidence" value="ECO:0007669"/>
    <property type="project" value="TreeGrafter"/>
</dbReference>
<evidence type="ECO:0000256" key="1">
    <source>
        <dbReference type="ARBA" id="ARBA00006921"/>
    </source>
</evidence>
<evidence type="ECO:0000256" key="6">
    <source>
        <dbReference type="RuleBase" id="RU367022"/>
    </source>
</evidence>
<protein>
    <recommendedName>
        <fullName evidence="6">Copper transport protein</fullName>
    </recommendedName>
</protein>
<dbReference type="EMBL" id="JAWPEI010000064">
    <property type="protein sequence ID" value="KAK4706609.1"/>
    <property type="molecule type" value="Genomic_DNA"/>
</dbReference>
<keyword evidence="3 6" id="KW-0187">Copper transport</keyword>
<proteinExistence type="inferred from homology"/>
<reference evidence="7 8" key="1">
    <citation type="submission" date="2023-10" db="EMBL/GenBank/DDBJ databases">
        <title>Genome-Wide Identification Analysis in wild type Solanum Pinnatisectum Reveals Some Genes Defensing Phytophthora Infestans.</title>
        <authorList>
            <person name="Sun C."/>
        </authorList>
    </citation>
    <scope>NUCLEOTIDE SEQUENCE [LARGE SCALE GENOMIC DNA]</scope>
    <source>
        <strain evidence="7">LQN</strain>
        <tissue evidence="7">Leaf</tissue>
    </source>
</reference>
<dbReference type="GO" id="GO:0005375">
    <property type="term" value="F:copper ion transmembrane transporter activity"/>
    <property type="evidence" value="ECO:0007669"/>
    <property type="project" value="UniProtKB-UniRule"/>
</dbReference>
<gene>
    <name evidence="7" type="ORF">R3W88_033841</name>
</gene>
<feature type="transmembrane region" description="Helical" evidence="6">
    <location>
        <begin position="38"/>
        <end position="68"/>
    </location>
</feature>
<name>A0AAV9K1P6_9SOLN</name>
<evidence type="ECO:0000256" key="5">
    <source>
        <dbReference type="ARBA" id="ARBA00023136"/>
    </source>
</evidence>
<dbReference type="PANTHER" id="PTHR12483">
    <property type="entry name" value="SOLUTE CARRIER FAMILY 31 COPPER TRANSPORTERS"/>
    <property type="match status" value="1"/>
</dbReference>
<dbReference type="InterPro" id="IPR007274">
    <property type="entry name" value="Cop_transporter"/>
</dbReference>
<evidence type="ECO:0000313" key="7">
    <source>
        <dbReference type="EMBL" id="KAK4706609.1"/>
    </source>
</evidence>
<comment type="caution">
    <text evidence="7">The sequence shown here is derived from an EMBL/GenBank/DDBJ whole genome shotgun (WGS) entry which is preliminary data.</text>
</comment>
<keyword evidence="8" id="KW-1185">Reference proteome</keyword>
<sequence length="73" mass="8047">MTIFVEFLSRSNYVNKSHVDHVTSGLLQTTLSGLRIGLAYVVMLVVMSFNGCVFLVGIVGHSLGFLYFGSRVF</sequence>
<organism evidence="7 8">
    <name type="scientific">Solanum pinnatisectum</name>
    <name type="common">tansyleaf nightshade</name>
    <dbReference type="NCBI Taxonomy" id="50273"/>
    <lineage>
        <taxon>Eukaryota</taxon>
        <taxon>Viridiplantae</taxon>
        <taxon>Streptophyta</taxon>
        <taxon>Embryophyta</taxon>
        <taxon>Tracheophyta</taxon>
        <taxon>Spermatophyta</taxon>
        <taxon>Magnoliopsida</taxon>
        <taxon>eudicotyledons</taxon>
        <taxon>Gunneridae</taxon>
        <taxon>Pentapetalae</taxon>
        <taxon>asterids</taxon>
        <taxon>lamiids</taxon>
        <taxon>Solanales</taxon>
        <taxon>Solanaceae</taxon>
        <taxon>Solanoideae</taxon>
        <taxon>Solaneae</taxon>
        <taxon>Solanum</taxon>
    </lineage>
</organism>
<keyword evidence="4 6" id="KW-1133">Transmembrane helix</keyword>
<dbReference type="Pfam" id="PF04145">
    <property type="entry name" value="Ctr"/>
    <property type="match status" value="1"/>
</dbReference>
<evidence type="ECO:0000313" key="8">
    <source>
        <dbReference type="Proteomes" id="UP001311915"/>
    </source>
</evidence>
<keyword evidence="2 6" id="KW-0812">Transmembrane</keyword>
<keyword evidence="6" id="KW-0813">Transport</keyword>
<comment type="similarity">
    <text evidence="1 6">Belongs to the copper transporter (Ctr) (TC 1.A.56) family. SLC31A subfamily.</text>
</comment>
<keyword evidence="6" id="KW-0186">Copper</keyword>
<evidence type="ECO:0000256" key="3">
    <source>
        <dbReference type="ARBA" id="ARBA00022796"/>
    </source>
</evidence>
<dbReference type="Proteomes" id="UP001311915">
    <property type="component" value="Unassembled WGS sequence"/>
</dbReference>
<dbReference type="PANTHER" id="PTHR12483:SF98">
    <property type="entry name" value="COPPER TRANSPORT PROTEIN"/>
    <property type="match status" value="1"/>
</dbReference>
<keyword evidence="6" id="KW-0406">Ion transport</keyword>